<accession>A0ACC1AX47</accession>
<name>A0ACC1AX47_9ROSI</name>
<proteinExistence type="predicted"/>
<protein>
    <submittedName>
        <fullName evidence="1">Uncharacterized protein</fullName>
    </submittedName>
</protein>
<keyword evidence="2" id="KW-1185">Reference proteome</keyword>
<comment type="caution">
    <text evidence="1">The sequence shown here is derived from an EMBL/GenBank/DDBJ whole genome shotgun (WGS) entry which is preliminary data.</text>
</comment>
<dbReference type="EMBL" id="CM047904">
    <property type="protein sequence ID" value="KAJ0091284.1"/>
    <property type="molecule type" value="Genomic_DNA"/>
</dbReference>
<gene>
    <name evidence="1" type="ORF">Patl1_13701</name>
</gene>
<organism evidence="1 2">
    <name type="scientific">Pistacia atlantica</name>
    <dbReference type="NCBI Taxonomy" id="434234"/>
    <lineage>
        <taxon>Eukaryota</taxon>
        <taxon>Viridiplantae</taxon>
        <taxon>Streptophyta</taxon>
        <taxon>Embryophyta</taxon>
        <taxon>Tracheophyta</taxon>
        <taxon>Spermatophyta</taxon>
        <taxon>Magnoliopsida</taxon>
        <taxon>eudicotyledons</taxon>
        <taxon>Gunneridae</taxon>
        <taxon>Pentapetalae</taxon>
        <taxon>rosids</taxon>
        <taxon>malvids</taxon>
        <taxon>Sapindales</taxon>
        <taxon>Anacardiaceae</taxon>
        <taxon>Pistacia</taxon>
    </lineage>
</organism>
<evidence type="ECO:0000313" key="1">
    <source>
        <dbReference type="EMBL" id="KAJ0091284.1"/>
    </source>
</evidence>
<dbReference type="Proteomes" id="UP001164250">
    <property type="component" value="Chromosome 8"/>
</dbReference>
<sequence length="136" mass="15147">MKMASRKALNEVIASFCLLSSFVLLGTSKRQINQQRDLVSFACNNTLYIEECLSSLRSEPLSETFDLRGLASIALNLSIAHGEETKNYIDDLKSKSGRESRCLNDCTEEYADAVQNLEDSVHALRIRDGREGVSPD</sequence>
<reference evidence="2" key="1">
    <citation type="journal article" date="2023" name="G3 (Bethesda)">
        <title>Genome assembly and association tests identify interacting loci associated with vigor, precocity, and sex in interspecific pistachio rootstocks.</title>
        <authorList>
            <person name="Palmer W."/>
            <person name="Jacygrad E."/>
            <person name="Sagayaradj S."/>
            <person name="Cavanaugh K."/>
            <person name="Han R."/>
            <person name="Bertier L."/>
            <person name="Beede B."/>
            <person name="Kafkas S."/>
            <person name="Golino D."/>
            <person name="Preece J."/>
            <person name="Michelmore R."/>
        </authorList>
    </citation>
    <scope>NUCLEOTIDE SEQUENCE [LARGE SCALE GENOMIC DNA]</scope>
</reference>
<evidence type="ECO:0000313" key="2">
    <source>
        <dbReference type="Proteomes" id="UP001164250"/>
    </source>
</evidence>